<feature type="domain" description="Transposase IS116/IS110/IS902 C-terminal" evidence="2">
    <location>
        <begin position="248"/>
        <end position="328"/>
    </location>
</feature>
<dbReference type="InterPro" id="IPR003346">
    <property type="entry name" value="Transposase_20"/>
</dbReference>
<name>A0ABT0GM69_9GAMM</name>
<keyword evidence="4" id="KW-1185">Reference proteome</keyword>
<evidence type="ECO:0000313" key="4">
    <source>
        <dbReference type="Proteomes" id="UP001431449"/>
    </source>
</evidence>
<dbReference type="InterPro" id="IPR047650">
    <property type="entry name" value="Transpos_IS110"/>
</dbReference>
<reference evidence="3" key="1">
    <citation type="submission" date="2022-04" db="EMBL/GenBank/DDBJ databases">
        <title>Lysobacter sp. CAU 1642 isolated from sea sand.</title>
        <authorList>
            <person name="Kim W."/>
        </authorList>
    </citation>
    <scope>NUCLEOTIDE SEQUENCE</scope>
    <source>
        <strain evidence="3">CAU 1642</strain>
    </source>
</reference>
<dbReference type="Pfam" id="PF02371">
    <property type="entry name" value="Transposase_20"/>
    <property type="match status" value="1"/>
</dbReference>
<dbReference type="PANTHER" id="PTHR33055">
    <property type="entry name" value="TRANSPOSASE FOR INSERTION SEQUENCE ELEMENT IS1111A"/>
    <property type="match status" value="1"/>
</dbReference>
<proteinExistence type="predicted"/>
<dbReference type="NCBIfam" id="NF033542">
    <property type="entry name" value="transpos_IS110"/>
    <property type="match status" value="1"/>
</dbReference>
<gene>
    <name evidence="3" type="ORF">M0G41_18545</name>
</gene>
<dbReference type="EMBL" id="JALNMH010000031">
    <property type="protein sequence ID" value="MCK7595646.1"/>
    <property type="molecule type" value="Genomic_DNA"/>
</dbReference>
<evidence type="ECO:0000259" key="1">
    <source>
        <dbReference type="Pfam" id="PF01548"/>
    </source>
</evidence>
<evidence type="ECO:0000259" key="2">
    <source>
        <dbReference type="Pfam" id="PF02371"/>
    </source>
</evidence>
<dbReference type="RefSeq" id="WP_248211729.1">
    <property type="nucleotide sequence ID" value="NZ_JALNMH010000031.1"/>
</dbReference>
<feature type="domain" description="Transposase IS110-like N-terminal" evidence="1">
    <location>
        <begin position="61"/>
        <end position="174"/>
    </location>
</feature>
<evidence type="ECO:0000313" key="3">
    <source>
        <dbReference type="EMBL" id="MCK7595646.1"/>
    </source>
</evidence>
<dbReference type="Pfam" id="PF01548">
    <property type="entry name" value="DEDD_Tnp_IS110"/>
    <property type="match status" value="1"/>
</dbReference>
<dbReference type="InterPro" id="IPR002525">
    <property type="entry name" value="Transp_IS110-like_N"/>
</dbReference>
<dbReference type="Proteomes" id="UP001431449">
    <property type="component" value="Unassembled WGS sequence"/>
</dbReference>
<sequence>MRTAREWEVYVGEVVLLVALELSSKVWRLVLGANGRRRQATLEPGDGAKFLDALARAKAKLGLPVDAPVVSCYEAGRDGFWIHRWLAQHGVHNVVIDSSSIEVDRRARRVKTDRVDADKLWSLLYRWYGGDAEALRPVRVPSHEEEDLRVLHRERQSVVKARTTVGNRIKGLLAAQGVKLEGRCSTWRGQLATVRTGDGRPLLPNLRTRLEREIDDYLAKCARIKALEDAQAAQMKAAAGAGPFALIELLRTLRGVGMQSAWTLVFELFGWRRYRNRRELAASVGLVSTPYDSGQSRREQGLSKSGNRRVRTLMIELAWSWLRYQPQSELSQWWRARFSGTQRGRKVGIAALARKLLIALWRMSQNGEVPAGARFSVAR</sequence>
<comment type="caution">
    <text evidence="3">The sequence shown here is derived from an EMBL/GenBank/DDBJ whole genome shotgun (WGS) entry which is preliminary data.</text>
</comment>
<accession>A0ABT0GM69</accession>
<dbReference type="PANTHER" id="PTHR33055:SF3">
    <property type="entry name" value="PUTATIVE TRANSPOSASE FOR IS117-RELATED"/>
    <property type="match status" value="1"/>
</dbReference>
<organism evidence="3 4">
    <name type="scientific">Pseudomarimonas salicorniae</name>
    <dbReference type="NCBI Taxonomy" id="2933270"/>
    <lineage>
        <taxon>Bacteria</taxon>
        <taxon>Pseudomonadati</taxon>
        <taxon>Pseudomonadota</taxon>
        <taxon>Gammaproteobacteria</taxon>
        <taxon>Lysobacterales</taxon>
        <taxon>Lysobacteraceae</taxon>
        <taxon>Pseudomarimonas</taxon>
    </lineage>
</organism>
<protein>
    <submittedName>
        <fullName evidence="3">IS110 family transposase</fullName>
    </submittedName>
</protein>